<evidence type="ECO:0000256" key="2">
    <source>
        <dbReference type="ARBA" id="ARBA00005300"/>
    </source>
</evidence>
<dbReference type="EMBL" id="CP036276">
    <property type="protein sequence ID" value="QDU41984.1"/>
    <property type="molecule type" value="Genomic_DNA"/>
</dbReference>
<dbReference type="SUPFAM" id="SSF53098">
    <property type="entry name" value="Ribonuclease H-like"/>
    <property type="match status" value="1"/>
</dbReference>
<feature type="binding site" evidence="10">
    <location>
        <position position="36"/>
    </location>
    <ligand>
        <name>Mg(2+)</name>
        <dbReference type="ChEBI" id="CHEBI:18420"/>
        <label>2</label>
    </ligand>
</feature>
<gene>
    <name evidence="10 13" type="primary">rnhA</name>
    <name evidence="13" type="ORF">Mal52_04390</name>
</gene>
<evidence type="ECO:0000256" key="6">
    <source>
        <dbReference type="ARBA" id="ARBA00022723"/>
    </source>
</evidence>
<dbReference type="PROSITE" id="PS50879">
    <property type="entry name" value="RNASE_H_1"/>
    <property type="match status" value="1"/>
</dbReference>
<keyword evidence="6 10" id="KW-0479">Metal-binding</keyword>
<evidence type="ECO:0000256" key="1">
    <source>
        <dbReference type="ARBA" id="ARBA00000077"/>
    </source>
</evidence>
<sequence length="176" mass="19417">MTRRMEETPPVPDERASAPESSVDPSDLPFVQLYTDGACRGNPGPGGWAYILRYPATGAEKEASGGAPDTTNNKMELQAVLSGLSALKRTSRVEVITDSTYVAKGCSEWMPKWKANGWKRREGKSLKPVKNEDLWREMDALLAKHSVGFQIVKGHAGHPENERCDELAVEAAEQYR</sequence>
<accession>A0A517ZHM9</accession>
<feature type="binding site" evidence="10">
    <location>
        <position position="98"/>
    </location>
    <ligand>
        <name>Mg(2+)</name>
        <dbReference type="ChEBI" id="CHEBI:18420"/>
        <label>1</label>
    </ligand>
</feature>
<dbReference type="GO" id="GO:0003676">
    <property type="term" value="F:nucleic acid binding"/>
    <property type="evidence" value="ECO:0007669"/>
    <property type="project" value="InterPro"/>
</dbReference>
<keyword evidence="10" id="KW-0963">Cytoplasm</keyword>
<dbReference type="Proteomes" id="UP000319383">
    <property type="component" value="Chromosome"/>
</dbReference>
<dbReference type="EC" id="3.1.26.4" evidence="4 10"/>
<comment type="subcellular location">
    <subcellularLocation>
        <location evidence="10">Cytoplasm</location>
    </subcellularLocation>
</comment>
<keyword evidence="9 10" id="KW-0460">Magnesium</keyword>
<evidence type="ECO:0000256" key="7">
    <source>
        <dbReference type="ARBA" id="ARBA00022759"/>
    </source>
</evidence>
<protein>
    <recommendedName>
        <fullName evidence="4 10">Ribonuclease H</fullName>
        <shortName evidence="10">RNase H</shortName>
        <ecNumber evidence="4 10">3.1.26.4</ecNumber>
    </recommendedName>
</protein>
<dbReference type="AlphaFoldDB" id="A0A517ZHM9"/>
<evidence type="ECO:0000256" key="3">
    <source>
        <dbReference type="ARBA" id="ARBA00011245"/>
    </source>
</evidence>
<feature type="domain" description="RNase H type-1" evidence="12">
    <location>
        <begin position="27"/>
        <end position="173"/>
    </location>
</feature>
<feature type="region of interest" description="Disordered" evidence="11">
    <location>
        <begin position="1"/>
        <end position="29"/>
    </location>
</feature>
<evidence type="ECO:0000256" key="9">
    <source>
        <dbReference type="ARBA" id="ARBA00022842"/>
    </source>
</evidence>
<feature type="binding site" evidence="10">
    <location>
        <position position="165"/>
    </location>
    <ligand>
        <name>Mg(2+)</name>
        <dbReference type="ChEBI" id="CHEBI:18420"/>
        <label>2</label>
    </ligand>
</feature>
<dbReference type="InterPro" id="IPR012337">
    <property type="entry name" value="RNaseH-like_sf"/>
</dbReference>
<evidence type="ECO:0000256" key="8">
    <source>
        <dbReference type="ARBA" id="ARBA00022801"/>
    </source>
</evidence>
<dbReference type="KEGG" id="sdyn:Mal52_04390"/>
<dbReference type="InterPro" id="IPR002156">
    <property type="entry name" value="RNaseH_domain"/>
</dbReference>
<evidence type="ECO:0000313" key="14">
    <source>
        <dbReference type="Proteomes" id="UP000319383"/>
    </source>
</evidence>
<reference evidence="13 14" key="1">
    <citation type="submission" date="2019-02" db="EMBL/GenBank/DDBJ databases">
        <title>Deep-cultivation of Planctomycetes and their phenomic and genomic characterization uncovers novel biology.</title>
        <authorList>
            <person name="Wiegand S."/>
            <person name="Jogler M."/>
            <person name="Boedeker C."/>
            <person name="Pinto D."/>
            <person name="Vollmers J."/>
            <person name="Rivas-Marin E."/>
            <person name="Kohn T."/>
            <person name="Peeters S.H."/>
            <person name="Heuer A."/>
            <person name="Rast P."/>
            <person name="Oberbeckmann S."/>
            <person name="Bunk B."/>
            <person name="Jeske O."/>
            <person name="Meyerdierks A."/>
            <person name="Storesund J.E."/>
            <person name="Kallscheuer N."/>
            <person name="Luecker S."/>
            <person name="Lage O.M."/>
            <person name="Pohl T."/>
            <person name="Merkel B.J."/>
            <person name="Hornburger P."/>
            <person name="Mueller R.-W."/>
            <person name="Bruemmer F."/>
            <person name="Labrenz M."/>
            <person name="Spormann A.M."/>
            <person name="Op den Camp H."/>
            <person name="Overmann J."/>
            <person name="Amann R."/>
            <person name="Jetten M.S.M."/>
            <person name="Mascher T."/>
            <person name="Medema M.H."/>
            <person name="Devos D.P."/>
            <person name="Kaster A.-K."/>
            <person name="Ovreas L."/>
            <person name="Rohde M."/>
            <person name="Galperin M.Y."/>
            <person name="Jogler C."/>
        </authorList>
    </citation>
    <scope>NUCLEOTIDE SEQUENCE [LARGE SCALE GENOMIC DNA]</scope>
    <source>
        <strain evidence="13 14">Mal52</strain>
    </source>
</reference>
<name>A0A517ZHM9_9PLAN</name>
<organism evidence="13 14">
    <name type="scientific">Symmachiella dynata</name>
    <dbReference type="NCBI Taxonomy" id="2527995"/>
    <lineage>
        <taxon>Bacteria</taxon>
        <taxon>Pseudomonadati</taxon>
        <taxon>Planctomycetota</taxon>
        <taxon>Planctomycetia</taxon>
        <taxon>Planctomycetales</taxon>
        <taxon>Planctomycetaceae</taxon>
        <taxon>Symmachiella</taxon>
    </lineage>
</organism>
<dbReference type="PANTHER" id="PTHR10642:SF26">
    <property type="entry name" value="RIBONUCLEASE H1"/>
    <property type="match status" value="1"/>
</dbReference>
<comment type="function">
    <text evidence="10">Endonuclease that specifically degrades the RNA of RNA-DNA hybrids.</text>
</comment>
<keyword evidence="5 10" id="KW-0540">Nuclease</keyword>
<evidence type="ECO:0000256" key="4">
    <source>
        <dbReference type="ARBA" id="ARBA00012180"/>
    </source>
</evidence>
<dbReference type="Pfam" id="PF00075">
    <property type="entry name" value="RNase_H"/>
    <property type="match status" value="1"/>
</dbReference>
<dbReference type="InterPro" id="IPR036397">
    <property type="entry name" value="RNaseH_sf"/>
</dbReference>
<evidence type="ECO:0000313" key="13">
    <source>
        <dbReference type="EMBL" id="QDU41984.1"/>
    </source>
</evidence>
<evidence type="ECO:0000256" key="11">
    <source>
        <dbReference type="SAM" id="MobiDB-lite"/>
    </source>
</evidence>
<comment type="subunit">
    <text evidence="3 10">Monomer.</text>
</comment>
<dbReference type="GO" id="GO:0005737">
    <property type="term" value="C:cytoplasm"/>
    <property type="evidence" value="ECO:0007669"/>
    <property type="project" value="UniProtKB-SubCell"/>
</dbReference>
<comment type="catalytic activity">
    <reaction evidence="1 10">
        <text>Endonucleolytic cleavage to 5'-phosphomonoester.</text>
        <dbReference type="EC" id="3.1.26.4"/>
    </reaction>
</comment>
<dbReference type="Gene3D" id="3.30.420.10">
    <property type="entry name" value="Ribonuclease H-like superfamily/Ribonuclease H"/>
    <property type="match status" value="1"/>
</dbReference>
<proteinExistence type="inferred from homology"/>
<dbReference type="InterPro" id="IPR022892">
    <property type="entry name" value="RNaseHI"/>
</dbReference>
<comment type="similarity">
    <text evidence="2 10">Belongs to the RNase H family.</text>
</comment>
<keyword evidence="8 10" id="KW-0378">Hydrolase</keyword>
<feature type="binding site" evidence="10">
    <location>
        <position position="36"/>
    </location>
    <ligand>
        <name>Mg(2+)</name>
        <dbReference type="ChEBI" id="CHEBI:18420"/>
        <label>1</label>
    </ligand>
</feature>
<comment type="cofactor">
    <cofactor evidence="10">
        <name>Mg(2+)</name>
        <dbReference type="ChEBI" id="CHEBI:18420"/>
    </cofactor>
    <text evidence="10">Binds 1 Mg(2+) ion per subunit. May bind a second metal ion at a regulatory site, or after substrate binding.</text>
</comment>
<dbReference type="HAMAP" id="MF_00042">
    <property type="entry name" value="RNase_H"/>
    <property type="match status" value="1"/>
</dbReference>
<dbReference type="PANTHER" id="PTHR10642">
    <property type="entry name" value="RIBONUCLEASE H1"/>
    <property type="match status" value="1"/>
</dbReference>
<dbReference type="NCBIfam" id="NF001236">
    <property type="entry name" value="PRK00203.1"/>
    <property type="match status" value="1"/>
</dbReference>
<feature type="compositionally biased region" description="Basic and acidic residues" evidence="11">
    <location>
        <begin position="1"/>
        <end position="17"/>
    </location>
</feature>
<feature type="binding site" evidence="10">
    <location>
        <position position="76"/>
    </location>
    <ligand>
        <name>Mg(2+)</name>
        <dbReference type="ChEBI" id="CHEBI:18420"/>
        <label>1</label>
    </ligand>
</feature>
<dbReference type="InterPro" id="IPR050092">
    <property type="entry name" value="RNase_H"/>
</dbReference>
<evidence type="ECO:0000256" key="10">
    <source>
        <dbReference type="HAMAP-Rule" id="MF_00042"/>
    </source>
</evidence>
<evidence type="ECO:0000256" key="5">
    <source>
        <dbReference type="ARBA" id="ARBA00022722"/>
    </source>
</evidence>
<dbReference type="CDD" id="cd09278">
    <property type="entry name" value="RNase_HI_prokaryote_like"/>
    <property type="match status" value="1"/>
</dbReference>
<dbReference type="GO" id="GO:0043137">
    <property type="term" value="P:DNA replication, removal of RNA primer"/>
    <property type="evidence" value="ECO:0007669"/>
    <property type="project" value="TreeGrafter"/>
</dbReference>
<evidence type="ECO:0000259" key="12">
    <source>
        <dbReference type="PROSITE" id="PS50879"/>
    </source>
</evidence>
<dbReference type="RefSeq" id="WP_231962498.1">
    <property type="nucleotide sequence ID" value="NZ_CP036276.1"/>
</dbReference>
<keyword evidence="14" id="KW-1185">Reference proteome</keyword>
<dbReference type="GO" id="GO:0000287">
    <property type="term" value="F:magnesium ion binding"/>
    <property type="evidence" value="ECO:0007669"/>
    <property type="project" value="UniProtKB-UniRule"/>
</dbReference>
<dbReference type="GO" id="GO:0004523">
    <property type="term" value="F:RNA-DNA hybrid ribonuclease activity"/>
    <property type="evidence" value="ECO:0007669"/>
    <property type="project" value="UniProtKB-UniRule"/>
</dbReference>
<keyword evidence="7 10" id="KW-0255">Endonuclease</keyword>